<proteinExistence type="inferred from homology"/>
<protein>
    <submittedName>
        <fullName evidence="3">Uncharacterized protein</fullName>
    </submittedName>
</protein>
<name>A0A6A4GGV2_9AGAR</name>
<comment type="similarity">
    <text evidence="1">Belongs to the RutC family.</text>
</comment>
<evidence type="ECO:0000256" key="2">
    <source>
        <dbReference type="SAM" id="SignalP"/>
    </source>
</evidence>
<feature type="chain" id="PRO_5025350983" evidence="2">
    <location>
        <begin position="17"/>
        <end position="159"/>
    </location>
</feature>
<dbReference type="SUPFAM" id="SSF55298">
    <property type="entry name" value="YjgF-like"/>
    <property type="match status" value="1"/>
</dbReference>
<dbReference type="Pfam" id="PF01042">
    <property type="entry name" value="Ribonuc_L-PSP"/>
    <property type="match status" value="1"/>
</dbReference>
<dbReference type="GO" id="GO:0005739">
    <property type="term" value="C:mitochondrion"/>
    <property type="evidence" value="ECO:0007669"/>
    <property type="project" value="TreeGrafter"/>
</dbReference>
<dbReference type="CDD" id="cd00448">
    <property type="entry name" value="YjgF_YER057c_UK114_family"/>
    <property type="match status" value="1"/>
</dbReference>
<dbReference type="InterPro" id="IPR035959">
    <property type="entry name" value="RutC-like_sf"/>
</dbReference>
<keyword evidence="2" id="KW-0732">Signal</keyword>
<gene>
    <name evidence="3" type="ORF">BT96DRAFT_1094681</name>
</gene>
<dbReference type="InterPro" id="IPR006175">
    <property type="entry name" value="YjgF/YER057c/UK114"/>
</dbReference>
<sequence length="159" mass="17641">MMWSLLPMLLVRLDLTLRLSKSKVYSLSLDAFTNGRIMEGFENQATQALKNLTTTSSTSMVNADGSDLGKVTKTTVKFLEDMNDFAAANGIYSGVFGSHKPARSAVEVSCLPRDVLAEVEFIANAMFFFGYNQFRHPSQAHCSPYSHPNAPWIFLDVYA</sequence>
<evidence type="ECO:0000256" key="1">
    <source>
        <dbReference type="ARBA" id="ARBA00010552"/>
    </source>
</evidence>
<accession>A0A6A4GGV2</accession>
<organism evidence="3 4">
    <name type="scientific">Gymnopus androsaceus JB14</name>
    <dbReference type="NCBI Taxonomy" id="1447944"/>
    <lineage>
        <taxon>Eukaryota</taxon>
        <taxon>Fungi</taxon>
        <taxon>Dikarya</taxon>
        <taxon>Basidiomycota</taxon>
        <taxon>Agaricomycotina</taxon>
        <taxon>Agaricomycetes</taxon>
        <taxon>Agaricomycetidae</taxon>
        <taxon>Agaricales</taxon>
        <taxon>Marasmiineae</taxon>
        <taxon>Omphalotaceae</taxon>
        <taxon>Gymnopus</taxon>
    </lineage>
</organism>
<feature type="signal peptide" evidence="2">
    <location>
        <begin position="1"/>
        <end position="16"/>
    </location>
</feature>
<dbReference type="GO" id="GO:0005829">
    <property type="term" value="C:cytosol"/>
    <property type="evidence" value="ECO:0007669"/>
    <property type="project" value="TreeGrafter"/>
</dbReference>
<evidence type="ECO:0000313" key="3">
    <source>
        <dbReference type="EMBL" id="KAE9384842.1"/>
    </source>
</evidence>
<keyword evidence="4" id="KW-1185">Reference proteome</keyword>
<reference evidence="3" key="1">
    <citation type="journal article" date="2019" name="Environ. Microbiol.">
        <title>Fungal ecological strategies reflected in gene transcription - a case study of two litter decomposers.</title>
        <authorList>
            <person name="Barbi F."/>
            <person name="Kohler A."/>
            <person name="Barry K."/>
            <person name="Baskaran P."/>
            <person name="Daum C."/>
            <person name="Fauchery L."/>
            <person name="Ihrmark K."/>
            <person name="Kuo A."/>
            <person name="LaButti K."/>
            <person name="Lipzen A."/>
            <person name="Morin E."/>
            <person name="Grigoriev I.V."/>
            <person name="Henrissat B."/>
            <person name="Lindahl B."/>
            <person name="Martin F."/>
        </authorList>
    </citation>
    <scope>NUCLEOTIDE SEQUENCE</scope>
    <source>
        <strain evidence="3">JB14</strain>
    </source>
</reference>
<dbReference type="Proteomes" id="UP000799118">
    <property type="component" value="Unassembled WGS sequence"/>
</dbReference>
<dbReference type="PANTHER" id="PTHR11803:SF58">
    <property type="entry name" value="PROTEIN HMF1-RELATED"/>
    <property type="match status" value="1"/>
</dbReference>
<dbReference type="AlphaFoldDB" id="A0A6A4GGV2"/>
<dbReference type="PANTHER" id="PTHR11803">
    <property type="entry name" value="2-IMINOBUTANOATE/2-IMINOPROPANOATE DEAMINASE RIDA"/>
    <property type="match status" value="1"/>
</dbReference>
<dbReference type="GO" id="GO:0019239">
    <property type="term" value="F:deaminase activity"/>
    <property type="evidence" value="ECO:0007669"/>
    <property type="project" value="TreeGrafter"/>
</dbReference>
<dbReference type="OrthoDB" id="309640at2759"/>
<dbReference type="Gene3D" id="3.30.1330.40">
    <property type="entry name" value="RutC-like"/>
    <property type="match status" value="1"/>
</dbReference>
<dbReference type="EMBL" id="ML770072">
    <property type="protein sequence ID" value="KAE9384842.1"/>
    <property type="molecule type" value="Genomic_DNA"/>
</dbReference>
<evidence type="ECO:0000313" key="4">
    <source>
        <dbReference type="Proteomes" id="UP000799118"/>
    </source>
</evidence>